<reference evidence="1 2" key="1">
    <citation type="submission" date="2014-07" db="EMBL/GenBank/DDBJ databases">
        <authorList>
            <person name="McCorrison J."/>
            <person name="Sanka R."/>
            <person name="Torralba M."/>
            <person name="Gillis M."/>
            <person name="Haft D.H."/>
            <person name="Methe B."/>
            <person name="Sutton G."/>
            <person name="Nelson K.E."/>
        </authorList>
    </citation>
    <scope>NUCLEOTIDE SEQUENCE [LARGE SCALE GENOMIC DNA]</scope>
    <source>
        <strain evidence="1 2">S9-PR14</strain>
    </source>
</reference>
<sequence length="594" mass="66972">MLTLLQITNNSIMKKIIVLFLLSLFYSQVLLSQEIVTVDYVEHFEKNGVDSISSKPILSKVARINNKTAISFDISYDDNIPDSVSKCLQVTTDIWRNCLNINSDYKIRIKAVWDELPEEEDVITTVCYTKHNGYLYPTSLYCSLVNNLGTDGAPDAKIIINKNKKWYCGYNADNNANYSSLAQAMLRSIAVALGFGSSVNKTVLSGGREIIRFCQGSSSLFDSLLVSSNGACLKSYSNIGARQNVDLLKFVTGQFGDVHISGFNANDSIYKMYTPPVYENNKSLIFLNNPNSLMHYNLNNSLRILQVDSVTANVLNKLGWDIKSQQDGEYSIVGDNIPETGITSAYSSHSFFIEGNGKQTITNRKWTFLLPATDGSDIIVKQSEGDLFFSTDALSHPNDYYININGDVYGKIIFSGDINGKPMKLVYNLTLGLKPEISSVGFNKTDINEHNSYDVDCKVDYKGAEYLYVSLEEEYSSLSRNQFVREPYLAHFTCRNISPYYYSWIDVTVENEYGSDMYTIELPPLSNLSKKKLHRRAVLQKVTEYITSIRVYDSNGFYLNTIKELEETIKMSPGMYILKFFNGNTLVKSSKLLK</sequence>
<gene>
    <name evidence="1" type="ORF">HMPREF9304_07185</name>
</gene>
<organism evidence="1 2">
    <name type="scientific">Hoylesella timonensis S9-PR14</name>
    <dbReference type="NCBI Taxonomy" id="1401062"/>
    <lineage>
        <taxon>Bacteria</taxon>
        <taxon>Pseudomonadati</taxon>
        <taxon>Bacteroidota</taxon>
        <taxon>Bacteroidia</taxon>
        <taxon>Bacteroidales</taxon>
        <taxon>Prevotellaceae</taxon>
        <taxon>Hoylesella</taxon>
    </lineage>
</organism>
<dbReference type="Proteomes" id="UP000029723">
    <property type="component" value="Unassembled WGS sequence"/>
</dbReference>
<comment type="caution">
    <text evidence="1">The sequence shown here is derived from an EMBL/GenBank/DDBJ whole genome shotgun (WGS) entry which is preliminary data.</text>
</comment>
<evidence type="ECO:0000313" key="1">
    <source>
        <dbReference type="EMBL" id="KGI21953.1"/>
    </source>
</evidence>
<dbReference type="AlphaFoldDB" id="A0A098YTH0"/>
<name>A0A098YTH0_9BACT</name>
<evidence type="ECO:0000313" key="2">
    <source>
        <dbReference type="Proteomes" id="UP000029723"/>
    </source>
</evidence>
<protein>
    <submittedName>
        <fullName evidence="1">Uncharacterized protein</fullName>
    </submittedName>
</protein>
<dbReference type="EMBL" id="JRPQ01000099">
    <property type="protein sequence ID" value="KGI21953.1"/>
    <property type="molecule type" value="Genomic_DNA"/>
</dbReference>
<accession>A0A098YTH0</accession>
<proteinExistence type="predicted"/>